<dbReference type="RefSeq" id="WP_139942899.1">
    <property type="nucleotide sequence ID" value="NZ_MSZV01000065.1"/>
</dbReference>
<dbReference type="OrthoDB" id="7509319at2"/>
<name>A0A316HRH8_9GAMM</name>
<comment type="caution">
    <text evidence="2">The sequence shown here is derived from an EMBL/GenBank/DDBJ whole genome shotgun (WGS) entry which is preliminary data.</text>
</comment>
<dbReference type="Proteomes" id="UP000245812">
    <property type="component" value="Unassembled WGS sequence"/>
</dbReference>
<keyword evidence="3" id="KW-1185">Reference proteome</keyword>
<proteinExistence type="predicted"/>
<feature type="transmembrane region" description="Helical" evidence="1">
    <location>
        <begin position="7"/>
        <end position="28"/>
    </location>
</feature>
<keyword evidence="1" id="KW-1133">Transmembrane helix</keyword>
<gene>
    <name evidence="2" type="ORF">C7456_11525</name>
</gene>
<evidence type="ECO:0000313" key="3">
    <source>
        <dbReference type="Proteomes" id="UP000245812"/>
    </source>
</evidence>
<evidence type="ECO:0000256" key="1">
    <source>
        <dbReference type="SAM" id="Phobius"/>
    </source>
</evidence>
<organism evidence="2 3">
    <name type="scientific">Fulvimonas soli</name>
    <dbReference type="NCBI Taxonomy" id="155197"/>
    <lineage>
        <taxon>Bacteria</taxon>
        <taxon>Pseudomonadati</taxon>
        <taxon>Pseudomonadota</taxon>
        <taxon>Gammaproteobacteria</taxon>
        <taxon>Lysobacterales</taxon>
        <taxon>Rhodanobacteraceae</taxon>
        <taxon>Fulvimonas</taxon>
    </lineage>
</organism>
<dbReference type="EMBL" id="QGHC01000015">
    <property type="protein sequence ID" value="PWK82728.1"/>
    <property type="molecule type" value="Genomic_DNA"/>
</dbReference>
<evidence type="ECO:0000313" key="2">
    <source>
        <dbReference type="EMBL" id="PWK82728.1"/>
    </source>
</evidence>
<keyword evidence="1" id="KW-0812">Transmembrane</keyword>
<feature type="transmembrane region" description="Helical" evidence="1">
    <location>
        <begin position="63"/>
        <end position="80"/>
    </location>
</feature>
<keyword evidence="1" id="KW-0472">Membrane</keyword>
<accession>A0A316HRH8</accession>
<reference evidence="2 3" key="1">
    <citation type="submission" date="2018-05" db="EMBL/GenBank/DDBJ databases">
        <title>Genomic Encyclopedia of Type Strains, Phase IV (KMG-IV): sequencing the most valuable type-strain genomes for metagenomic binning, comparative biology and taxonomic classification.</title>
        <authorList>
            <person name="Goeker M."/>
        </authorList>
    </citation>
    <scope>NUCLEOTIDE SEQUENCE [LARGE SCALE GENOMIC DNA]</scope>
    <source>
        <strain evidence="2 3">DSM 14263</strain>
    </source>
</reference>
<sequence length="86" mass="9344">MIGRCLAGTLLGFPLAGFLLALLLQWLPDHGEPWLIPVLILFFPLWTGLMIGAYFFRNGARAWLALGAANALAWAALWLSRHAAGA</sequence>
<dbReference type="AlphaFoldDB" id="A0A316HRH8"/>
<protein>
    <submittedName>
        <fullName evidence="2">Uncharacterized protein</fullName>
    </submittedName>
</protein>
<feature type="transmembrane region" description="Helical" evidence="1">
    <location>
        <begin position="34"/>
        <end position="56"/>
    </location>
</feature>